<evidence type="ECO:0000256" key="6">
    <source>
        <dbReference type="ARBA" id="ARBA00023136"/>
    </source>
</evidence>
<dbReference type="GO" id="GO:0055085">
    <property type="term" value="P:transmembrane transport"/>
    <property type="evidence" value="ECO:0007669"/>
    <property type="project" value="InterPro"/>
</dbReference>
<gene>
    <name evidence="9" type="ORF">SAMN05421833_123130</name>
</gene>
<name>A0A1N7FRS7_9ACTN</name>
<dbReference type="AlphaFoldDB" id="A0A1N7FRS7"/>
<dbReference type="PANTHER" id="PTHR43163">
    <property type="entry name" value="DIPEPTIDE TRANSPORT SYSTEM PERMEASE PROTEIN DPPB-RELATED"/>
    <property type="match status" value="1"/>
</dbReference>
<comment type="similarity">
    <text evidence="7">Belongs to the binding-protein-dependent transport system permease family.</text>
</comment>
<reference evidence="10" key="1">
    <citation type="submission" date="2017-01" db="EMBL/GenBank/DDBJ databases">
        <authorList>
            <person name="Varghese N."/>
            <person name="Submissions S."/>
        </authorList>
    </citation>
    <scope>NUCLEOTIDE SEQUENCE [LARGE SCALE GENOMIC DNA]</scope>
    <source>
        <strain evidence="10">ATCC 12950</strain>
    </source>
</reference>
<accession>A0A1N7FRS7</accession>
<keyword evidence="6 7" id="KW-0472">Membrane</keyword>
<feature type="transmembrane region" description="Helical" evidence="7">
    <location>
        <begin position="97"/>
        <end position="119"/>
    </location>
</feature>
<dbReference type="OrthoDB" id="9778910at2"/>
<comment type="subcellular location">
    <subcellularLocation>
        <location evidence="1 7">Cell membrane</location>
        <topology evidence="1 7">Multi-pass membrane protein</topology>
    </subcellularLocation>
</comment>
<keyword evidence="2 7" id="KW-0813">Transport</keyword>
<proteinExistence type="inferred from homology"/>
<dbReference type="InterPro" id="IPR035906">
    <property type="entry name" value="MetI-like_sf"/>
</dbReference>
<evidence type="ECO:0000256" key="3">
    <source>
        <dbReference type="ARBA" id="ARBA00022475"/>
    </source>
</evidence>
<keyword evidence="5 7" id="KW-1133">Transmembrane helix</keyword>
<evidence type="ECO:0000256" key="1">
    <source>
        <dbReference type="ARBA" id="ARBA00004651"/>
    </source>
</evidence>
<feature type="transmembrane region" description="Helical" evidence="7">
    <location>
        <begin position="175"/>
        <end position="193"/>
    </location>
</feature>
<dbReference type="InterPro" id="IPR045621">
    <property type="entry name" value="BPD_transp_1_N"/>
</dbReference>
<dbReference type="PROSITE" id="PS50928">
    <property type="entry name" value="ABC_TM1"/>
    <property type="match status" value="1"/>
</dbReference>
<sequence length="308" mass="33589">MGRYAIRRLLQLVPVVLGTTFIINYMVWQLPGDPFAGRCGQRPCPDSYITAMREQFGLDQPILVQYWNFLKNLLTGNFGTDFNGVSVATQLGDAWPITIRLALMAVAFEAIIGIGAGVLSGLKRGGFVDNVVTVSTLVLLSLPIFVTGYLLQWILGVQLHIIEPTVSDAATVPELIVPALVLASLNMAFTARLTRTSIVENLRADYVRTAVAKGLSNRRVVAIHLLRNSLIPVLTFLGTEVGSLMSGAIITEGIFNIHGIGGLLWRAINGQDYTIVVPVATLLVLVYLVSNLLVDLLYGVLDPRIRYE</sequence>
<dbReference type="Pfam" id="PF00528">
    <property type="entry name" value="BPD_transp_1"/>
    <property type="match status" value="1"/>
</dbReference>
<evidence type="ECO:0000313" key="10">
    <source>
        <dbReference type="Proteomes" id="UP000186096"/>
    </source>
</evidence>
<keyword evidence="3" id="KW-1003">Cell membrane</keyword>
<feature type="transmembrane region" description="Helical" evidence="7">
    <location>
        <begin position="275"/>
        <end position="301"/>
    </location>
</feature>
<dbReference type="Proteomes" id="UP000186096">
    <property type="component" value="Unassembled WGS sequence"/>
</dbReference>
<dbReference type="STRING" id="58117.SAMN05421833_123130"/>
<organism evidence="9 10">
    <name type="scientific">Microbispora rosea</name>
    <dbReference type="NCBI Taxonomy" id="58117"/>
    <lineage>
        <taxon>Bacteria</taxon>
        <taxon>Bacillati</taxon>
        <taxon>Actinomycetota</taxon>
        <taxon>Actinomycetes</taxon>
        <taxon>Streptosporangiales</taxon>
        <taxon>Streptosporangiaceae</taxon>
        <taxon>Microbispora</taxon>
    </lineage>
</organism>
<dbReference type="RefSeq" id="WP_076439514.1">
    <property type="nucleotide sequence ID" value="NZ_CP192071.1"/>
</dbReference>
<dbReference type="Pfam" id="PF19300">
    <property type="entry name" value="BPD_transp_1_N"/>
    <property type="match status" value="1"/>
</dbReference>
<dbReference type="CDD" id="cd06261">
    <property type="entry name" value="TM_PBP2"/>
    <property type="match status" value="1"/>
</dbReference>
<dbReference type="InterPro" id="IPR000515">
    <property type="entry name" value="MetI-like"/>
</dbReference>
<evidence type="ECO:0000313" key="9">
    <source>
        <dbReference type="EMBL" id="SIS02945.1"/>
    </source>
</evidence>
<evidence type="ECO:0000256" key="2">
    <source>
        <dbReference type="ARBA" id="ARBA00022448"/>
    </source>
</evidence>
<evidence type="ECO:0000256" key="4">
    <source>
        <dbReference type="ARBA" id="ARBA00022692"/>
    </source>
</evidence>
<dbReference type="Gene3D" id="1.10.3720.10">
    <property type="entry name" value="MetI-like"/>
    <property type="match status" value="1"/>
</dbReference>
<keyword evidence="10" id="KW-1185">Reference proteome</keyword>
<dbReference type="PANTHER" id="PTHR43163:SF7">
    <property type="entry name" value="DIPEPTIDE-TRANSPORT INTEGRAL MEMBRANE PROTEIN ABC TRANSPORTER DPPB-RELATED"/>
    <property type="match status" value="1"/>
</dbReference>
<feature type="transmembrane region" description="Helical" evidence="7">
    <location>
        <begin position="131"/>
        <end position="155"/>
    </location>
</feature>
<dbReference type="EMBL" id="FTNI01000023">
    <property type="protein sequence ID" value="SIS02945.1"/>
    <property type="molecule type" value="Genomic_DNA"/>
</dbReference>
<feature type="domain" description="ABC transmembrane type-1" evidence="8">
    <location>
        <begin position="95"/>
        <end position="294"/>
    </location>
</feature>
<dbReference type="GO" id="GO:0005886">
    <property type="term" value="C:plasma membrane"/>
    <property type="evidence" value="ECO:0007669"/>
    <property type="project" value="UniProtKB-SubCell"/>
</dbReference>
<feature type="transmembrane region" description="Helical" evidence="7">
    <location>
        <begin position="9"/>
        <end position="28"/>
    </location>
</feature>
<protein>
    <submittedName>
        <fullName evidence="9">Oligopeptide transport system permease protein</fullName>
    </submittedName>
</protein>
<evidence type="ECO:0000259" key="8">
    <source>
        <dbReference type="PROSITE" id="PS50928"/>
    </source>
</evidence>
<evidence type="ECO:0000256" key="7">
    <source>
        <dbReference type="RuleBase" id="RU363032"/>
    </source>
</evidence>
<evidence type="ECO:0000256" key="5">
    <source>
        <dbReference type="ARBA" id="ARBA00022989"/>
    </source>
</evidence>
<dbReference type="SUPFAM" id="SSF161098">
    <property type="entry name" value="MetI-like"/>
    <property type="match status" value="1"/>
</dbReference>
<keyword evidence="4 7" id="KW-0812">Transmembrane</keyword>
<feature type="transmembrane region" description="Helical" evidence="7">
    <location>
        <begin position="233"/>
        <end position="255"/>
    </location>
</feature>